<dbReference type="PROSITE" id="PS50297">
    <property type="entry name" value="ANK_REP_REGION"/>
    <property type="match status" value="4"/>
</dbReference>
<feature type="region of interest" description="Disordered" evidence="3">
    <location>
        <begin position="493"/>
        <end position="526"/>
    </location>
</feature>
<protein>
    <submittedName>
        <fullName evidence="4">Protein phosphatase 1 regulatory subunit 16a isoform x2</fullName>
    </submittedName>
</protein>
<keyword evidence="1" id="KW-0677">Repeat</keyword>
<dbReference type="PRINTS" id="PR01415">
    <property type="entry name" value="ANKYRIN"/>
</dbReference>
<dbReference type="AlphaFoldDB" id="A0A6M2DMG3"/>
<feature type="region of interest" description="Disordered" evidence="3">
    <location>
        <begin position="310"/>
        <end position="353"/>
    </location>
</feature>
<feature type="compositionally biased region" description="Polar residues" evidence="3">
    <location>
        <begin position="497"/>
        <end position="514"/>
    </location>
</feature>
<feature type="compositionally biased region" description="Polar residues" evidence="3">
    <location>
        <begin position="329"/>
        <end position="341"/>
    </location>
</feature>
<evidence type="ECO:0000256" key="2">
    <source>
        <dbReference type="PROSITE-ProRule" id="PRU00023"/>
    </source>
</evidence>
<proteinExistence type="predicted"/>
<dbReference type="GO" id="GO:0017020">
    <property type="term" value="F:myosin phosphatase regulator activity"/>
    <property type="evidence" value="ECO:0007669"/>
    <property type="project" value="TreeGrafter"/>
</dbReference>
<feature type="repeat" description="ANK" evidence="2">
    <location>
        <begin position="128"/>
        <end position="160"/>
    </location>
</feature>
<sequence>MEHAELVNEMAHIEHLTNPERLQLARLRRVQQIKLWKQREKEWMRQHGKKERTSNKPHIYFSDGVMLLEAAARNDVSEVRRLLQKGVTPDATNEDGLTALHQCCIDDNEEMLRLLLEYGADVNAQDSERWTPLHAAATCAHLHLVRYLIARGANLLAVNADGNMPYDICEDDSCLDYIESEMARRGVTQELIDETRAATETKMLEDLQIIASTGGDLEMVDHQGATPLHIAAANGYIRVVEFLLDQHVSTDPKDHDMWQPVHAAACWGHLEVLEMLVHNGADLNAKNRHEETPADICEDPELRERIKHLRTEQESKRLQEQQRKRVRRSQSNNTRTQSVRRTSIRDKTLTTKKDTAEEAKLRLQAQEWSVAHNAQNFANSIPRSINNNNVYPQNAPPYANSYSVNMPNNNSNGVVVEPINNSIVDNTDFGARRAPEGKDNDSFVMDNPNISSMISSECVEIPTETFSTSDNNGKINVHVTVMINSGTLAELKKQRAQTRQSSELSSPASPTGSQEPGFVTDLVPSNSVSGTTNVSLNEVTQGVLKFSGNTGEVVGDSSSRSCCVIL</sequence>
<dbReference type="InterPro" id="IPR036770">
    <property type="entry name" value="Ankyrin_rpt-contain_sf"/>
</dbReference>
<dbReference type="PANTHER" id="PTHR24179:SF29">
    <property type="entry name" value="LD46604P"/>
    <property type="match status" value="1"/>
</dbReference>
<feature type="compositionally biased region" description="Basic and acidic residues" evidence="3">
    <location>
        <begin position="310"/>
        <end position="323"/>
    </location>
</feature>
<keyword evidence="2" id="KW-0040">ANK repeat</keyword>
<accession>A0A6M2DMG3</accession>
<feature type="compositionally biased region" description="Basic and acidic residues" evidence="3">
    <location>
        <begin position="343"/>
        <end position="353"/>
    </location>
</feature>
<dbReference type="SMART" id="SM00248">
    <property type="entry name" value="ANK"/>
    <property type="match status" value="5"/>
</dbReference>
<dbReference type="GO" id="GO:0004857">
    <property type="term" value="F:enzyme inhibitor activity"/>
    <property type="evidence" value="ECO:0007669"/>
    <property type="project" value="TreeGrafter"/>
</dbReference>
<feature type="repeat" description="ANK" evidence="2">
    <location>
        <begin position="223"/>
        <end position="255"/>
    </location>
</feature>
<name>A0A6M2DMG3_XENCH</name>
<dbReference type="InterPro" id="IPR002110">
    <property type="entry name" value="Ankyrin_rpt"/>
</dbReference>
<evidence type="ECO:0000256" key="1">
    <source>
        <dbReference type="ARBA" id="ARBA00022737"/>
    </source>
</evidence>
<dbReference type="PROSITE" id="PS50088">
    <property type="entry name" value="ANK_REPEAT"/>
    <property type="match status" value="4"/>
</dbReference>
<dbReference type="Gene3D" id="1.25.40.20">
    <property type="entry name" value="Ankyrin repeat-containing domain"/>
    <property type="match status" value="2"/>
</dbReference>
<dbReference type="FunFam" id="1.25.40.20:FF:000198">
    <property type="entry name" value="Myosin binding subunit, isoform P"/>
    <property type="match status" value="1"/>
</dbReference>
<evidence type="ECO:0000313" key="4">
    <source>
        <dbReference type="EMBL" id="NOV47479.1"/>
    </source>
</evidence>
<dbReference type="PANTHER" id="PTHR24179">
    <property type="entry name" value="PROTEIN PHOSPHATASE 1 REGULATORY SUBUNIT 12"/>
    <property type="match status" value="1"/>
</dbReference>
<dbReference type="InterPro" id="IPR051226">
    <property type="entry name" value="PP1_Regulatory_Subunit"/>
</dbReference>
<dbReference type="GO" id="GO:0005737">
    <property type="term" value="C:cytoplasm"/>
    <property type="evidence" value="ECO:0007669"/>
    <property type="project" value="TreeGrafter"/>
</dbReference>
<reference evidence="4" key="1">
    <citation type="submission" date="2020-03" db="EMBL/GenBank/DDBJ databases">
        <title>Transcriptomic Profiling of the Digestive Tract of the Rat Flea, Xenopsylla cheopis, Following Blood Feeding and Infection with Yersinia pestis.</title>
        <authorList>
            <person name="Bland D.M."/>
            <person name="Martens C.A."/>
            <person name="Virtaneva K."/>
            <person name="Kanakabandi K."/>
            <person name="Long D."/>
            <person name="Rosenke R."/>
            <person name="Saturday G.A."/>
            <person name="Hoyt F.H."/>
            <person name="Bruno D.P."/>
            <person name="Ribeiro J.M.C."/>
            <person name="Hinnebusch J."/>
        </authorList>
    </citation>
    <scope>NUCLEOTIDE SEQUENCE</scope>
</reference>
<feature type="repeat" description="ANK" evidence="2">
    <location>
        <begin position="95"/>
        <end position="127"/>
    </location>
</feature>
<evidence type="ECO:0000256" key="3">
    <source>
        <dbReference type="SAM" id="MobiDB-lite"/>
    </source>
</evidence>
<organism evidence="4">
    <name type="scientific">Xenopsylla cheopis</name>
    <name type="common">Oriental rat flea</name>
    <name type="synonym">Pulex cheopis</name>
    <dbReference type="NCBI Taxonomy" id="163159"/>
    <lineage>
        <taxon>Eukaryota</taxon>
        <taxon>Metazoa</taxon>
        <taxon>Ecdysozoa</taxon>
        <taxon>Arthropoda</taxon>
        <taxon>Hexapoda</taxon>
        <taxon>Insecta</taxon>
        <taxon>Pterygota</taxon>
        <taxon>Neoptera</taxon>
        <taxon>Endopterygota</taxon>
        <taxon>Siphonaptera</taxon>
        <taxon>Pulicidae</taxon>
        <taxon>Xenopsyllinae</taxon>
        <taxon>Xenopsylla</taxon>
    </lineage>
</organism>
<dbReference type="SUPFAM" id="SSF48403">
    <property type="entry name" value="Ankyrin repeat"/>
    <property type="match status" value="1"/>
</dbReference>
<dbReference type="EMBL" id="GIIL01003753">
    <property type="protein sequence ID" value="NOV47479.1"/>
    <property type="molecule type" value="Transcribed_RNA"/>
</dbReference>
<dbReference type="Pfam" id="PF12796">
    <property type="entry name" value="Ank_2"/>
    <property type="match status" value="2"/>
</dbReference>
<feature type="repeat" description="ANK" evidence="2">
    <location>
        <begin position="256"/>
        <end position="288"/>
    </location>
</feature>